<keyword evidence="1" id="KW-1133">Transmembrane helix</keyword>
<evidence type="ECO:0008006" key="4">
    <source>
        <dbReference type="Google" id="ProtNLM"/>
    </source>
</evidence>
<feature type="transmembrane region" description="Helical" evidence="1">
    <location>
        <begin position="6"/>
        <end position="29"/>
    </location>
</feature>
<proteinExistence type="predicted"/>
<dbReference type="Proteomes" id="UP000747399">
    <property type="component" value="Unassembled WGS sequence"/>
</dbReference>
<evidence type="ECO:0000256" key="1">
    <source>
        <dbReference type="SAM" id="Phobius"/>
    </source>
</evidence>
<keyword evidence="1" id="KW-0812">Transmembrane</keyword>
<keyword evidence="1" id="KW-0472">Membrane</keyword>
<dbReference type="InterPro" id="IPR005502">
    <property type="entry name" value="Ribosyl_crysJ1"/>
</dbReference>
<organism evidence="2 3">
    <name type="scientific">Volvox africanus</name>
    <dbReference type="NCBI Taxonomy" id="51714"/>
    <lineage>
        <taxon>Eukaryota</taxon>
        <taxon>Viridiplantae</taxon>
        <taxon>Chlorophyta</taxon>
        <taxon>core chlorophytes</taxon>
        <taxon>Chlorophyceae</taxon>
        <taxon>CS clade</taxon>
        <taxon>Chlamydomonadales</taxon>
        <taxon>Volvocaceae</taxon>
        <taxon>Volvox</taxon>
    </lineage>
</organism>
<dbReference type="Gene3D" id="1.10.4080.10">
    <property type="entry name" value="ADP-ribosylation/Crystallin J1"/>
    <property type="match status" value="1"/>
</dbReference>
<dbReference type="EMBL" id="BNCO01000015">
    <property type="protein sequence ID" value="GIL53629.1"/>
    <property type="molecule type" value="Genomic_DNA"/>
</dbReference>
<comment type="caution">
    <text evidence="2">The sequence shown here is derived from an EMBL/GenBank/DDBJ whole genome shotgun (WGS) entry which is preliminary data.</text>
</comment>
<keyword evidence="3" id="KW-1185">Reference proteome</keyword>
<sequence>MLEEQLLIVGARNALAVTIFIIFIHMYACHVALNCSRHRYCGISFPLYYVNMCYVMCRSAGGDRLLSAVRRSLQFSHPTPLGLDGAHIVAAATAWSARQQPADAVDCRPEALLNHLINDVAVTADMVNKLRLLRDNLFQVDAITSWRSFYAGPQWHALVRMLSLLSFHGYATAASEFAAVALMVFLTNWGKPEQAVMVAASMGGHAPAMTQVVGALAGALHGKDWIPARWWDALENDVEGYCGRDAVIEVGRAMARLTAAELDAVEQ</sequence>
<evidence type="ECO:0000313" key="2">
    <source>
        <dbReference type="EMBL" id="GIL53629.1"/>
    </source>
</evidence>
<dbReference type="AlphaFoldDB" id="A0A8J4B4L0"/>
<accession>A0A8J4B4L0</accession>
<dbReference type="Pfam" id="PF03747">
    <property type="entry name" value="ADP_ribosyl_GH"/>
    <property type="match status" value="1"/>
</dbReference>
<name>A0A8J4B4L0_9CHLO</name>
<dbReference type="SUPFAM" id="SSF101478">
    <property type="entry name" value="ADP-ribosylglycohydrolase"/>
    <property type="match status" value="1"/>
</dbReference>
<gene>
    <name evidence="2" type="ORF">Vafri_9243</name>
</gene>
<evidence type="ECO:0000313" key="3">
    <source>
        <dbReference type="Proteomes" id="UP000747399"/>
    </source>
</evidence>
<reference evidence="2" key="1">
    <citation type="journal article" date="2021" name="Proc. Natl. Acad. Sci. U.S.A.">
        <title>Three genomes in the algal genus Volvox reveal the fate of a haploid sex-determining region after a transition to homothallism.</title>
        <authorList>
            <person name="Yamamoto K."/>
            <person name="Hamaji T."/>
            <person name="Kawai-Toyooka H."/>
            <person name="Matsuzaki R."/>
            <person name="Takahashi F."/>
            <person name="Nishimura Y."/>
            <person name="Kawachi M."/>
            <person name="Noguchi H."/>
            <person name="Minakuchi Y."/>
            <person name="Umen J.G."/>
            <person name="Toyoda A."/>
            <person name="Nozaki H."/>
        </authorList>
    </citation>
    <scope>NUCLEOTIDE SEQUENCE</scope>
    <source>
        <strain evidence="2">NIES-3780</strain>
    </source>
</reference>
<dbReference type="InterPro" id="IPR036705">
    <property type="entry name" value="Ribosyl_crysJ1_sf"/>
</dbReference>
<protein>
    <recommendedName>
        <fullName evidence="4">ADP-ribosylation/Crystallin J1</fullName>
    </recommendedName>
</protein>